<dbReference type="Proteomes" id="UP001185015">
    <property type="component" value="Unassembled WGS sequence"/>
</dbReference>
<dbReference type="EMBL" id="JAVDQI010000001">
    <property type="protein sequence ID" value="MDR6222065.1"/>
    <property type="molecule type" value="Genomic_DNA"/>
</dbReference>
<evidence type="ECO:0000313" key="1">
    <source>
        <dbReference type="EMBL" id="MDR6222065.1"/>
    </source>
</evidence>
<reference evidence="1 2" key="1">
    <citation type="submission" date="2023-07" db="EMBL/GenBank/DDBJ databases">
        <title>Genomic Encyclopedia of Type Strains, Phase IV (KMG-IV): sequencing the most valuable type-strain genomes for metagenomic binning, comparative biology and taxonomic classification.</title>
        <authorList>
            <person name="Goeker M."/>
        </authorList>
    </citation>
    <scope>NUCLEOTIDE SEQUENCE [LARGE SCALE GENOMIC DNA]</scope>
    <source>
        <strain evidence="1 2">DSM 17273</strain>
    </source>
</reference>
<keyword evidence="2" id="KW-1185">Reference proteome</keyword>
<evidence type="ECO:0000313" key="2">
    <source>
        <dbReference type="Proteomes" id="UP001185015"/>
    </source>
</evidence>
<protein>
    <submittedName>
        <fullName evidence="1">Uncharacterized protein</fullName>
    </submittedName>
</protein>
<comment type="caution">
    <text evidence="1">The sequence shown here is derived from an EMBL/GenBank/DDBJ whole genome shotgun (WGS) entry which is preliminary data.</text>
</comment>
<dbReference type="AlphaFoldDB" id="A0AA90Z6I2"/>
<organism evidence="1 2">
    <name type="scientific">Methanococcoides alaskense</name>
    <dbReference type="NCBI Taxonomy" id="325778"/>
    <lineage>
        <taxon>Archaea</taxon>
        <taxon>Methanobacteriati</taxon>
        <taxon>Methanobacteriota</taxon>
        <taxon>Stenosarchaea group</taxon>
        <taxon>Methanomicrobia</taxon>
        <taxon>Methanosarcinales</taxon>
        <taxon>Methanosarcinaceae</taxon>
        <taxon>Methanococcoides</taxon>
    </lineage>
</organism>
<gene>
    <name evidence="1" type="ORF">J2750_000497</name>
</gene>
<name>A0AA90Z6I2_9EURY</name>
<sequence length="129" mass="14437">MPLPANTARIVRIMFAKIFAIAGFPPREYVCTAKVEKVVKEPKKPVPMIKRVLWSTYPMYSLSYINIPKNRLPNTLTKSVPVGDTVVEVIRYLEIAPKKPPEAMPDSSMSCLGAFITGDGSALFIRKWP</sequence>
<proteinExistence type="predicted"/>
<accession>A0AA90Z6I2</accession>